<feature type="compositionally biased region" description="Acidic residues" evidence="16">
    <location>
        <begin position="1"/>
        <end position="10"/>
    </location>
</feature>
<dbReference type="STRING" id="65489.A0A0D3HG88"/>
<dbReference type="Pfam" id="PF13639">
    <property type="entry name" value="zf-RING_2"/>
    <property type="match status" value="1"/>
</dbReference>
<evidence type="ECO:0000256" key="1">
    <source>
        <dbReference type="ARBA" id="ARBA00000900"/>
    </source>
</evidence>
<dbReference type="Gramene" id="OBART10G17540.1">
    <property type="protein sequence ID" value="OBART10G17540.1"/>
    <property type="gene ID" value="OBART10G17540"/>
</dbReference>
<dbReference type="GO" id="GO:0008270">
    <property type="term" value="F:zinc ion binding"/>
    <property type="evidence" value="ECO:0007669"/>
    <property type="project" value="UniProtKB-KW"/>
</dbReference>
<dbReference type="Proteomes" id="UP000026960">
    <property type="component" value="Chromosome 10"/>
</dbReference>
<keyword evidence="5" id="KW-0963">Cytoplasm</keyword>
<feature type="region of interest" description="Disordered" evidence="16">
    <location>
        <begin position="1"/>
        <end position="92"/>
    </location>
</feature>
<dbReference type="PANTHER" id="PTHR16047:SF7">
    <property type="entry name" value="E3 UBIQUITIN-PROTEIN LIGASE RFWD3"/>
    <property type="match status" value="1"/>
</dbReference>
<feature type="compositionally biased region" description="Polar residues" evidence="16">
    <location>
        <begin position="463"/>
        <end position="478"/>
    </location>
</feature>
<evidence type="ECO:0000256" key="14">
    <source>
        <dbReference type="PROSITE-ProRule" id="PRU00175"/>
    </source>
</evidence>
<dbReference type="SMART" id="SM00184">
    <property type="entry name" value="RING"/>
    <property type="match status" value="1"/>
</dbReference>
<dbReference type="Gene3D" id="2.130.10.10">
    <property type="entry name" value="YVTN repeat-like/Quinoprotein amine dehydrogenase"/>
    <property type="match status" value="1"/>
</dbReference>
<dbReference type="Pfam" id="PF23419">
    <property type="entry name" value="WD40_RFWD3"/>
    <property type="match status" value="1"/>
</dbReference>
<feature type="coiled-coil region" evidence="15">
    <location>
        <begin position="164"/>
        <end position="198"/>
    </location>
</feature>
<feature type="compositionally biased region" description="Low complexity" evidence="16">
    <location>
        <begin position="30"/>
        <end position="46"/>
    </location>
</feature>
<dbReference type="InterPro" id="IPR013083">
    <property type="entry name" value="Znf_RING/FYVE/PHD"/>
</dbReference>
<dbReference type="SUPFAM" id="SSF50978">
    <property type="entry name" value="WD40 repeat-like"/>
    <property type="match status" value="1"/>
</dbReference>
<dbReference type="CDD" id="cd16450">
    <property type="entry name" value="mRING-C3HGC3_RFWD3"/>
    <property type="match status" value="1"/>
</dbReference>
<keyword evidence="8" id="KW-0677">Repeat</keyword>
<dbReference type="EC" id="2.3.2.27" evidence="4"/>
<dbReference type="Gene3D" id="3.30.40.10">
    <property type="entry name" value="Zinc/RING finger domain, C3HC4 (zinc finger)"/>
    <property type="match status" value="1"/>
</dbReference>
<reference evidence="18" key="2">
    <citation type="submission" date="2015-03" db="UniProtKB">
        <authorList>
            <consortium name="EnsemblPlants"/>
        </authorList>
    </citation>
    <scope>IDENTIFICATION</scope>
</reference>
<feature type="domain" description="RING-type" evidence="17">
    <location>
        <begin position="97"/>
        <end position="143"/>
    </location>
</feature>
<keyword evidence="7" id="KW-0808">Transferase</keyword>
<keyword evidence="9" id="KW-0227">DNA damage</keyword>
<dbReference type="PANTHER" id="PTHR16047">
    <property type="entry name" value="RFWD3 PROTEIN"/>
    <property type="match status" value="1"/>
</dbReference>
<keyword evidence="15" id="KW-0175">Coiled coil</keyword>
<evidence type="ECO:0000256" key="16">
    <source>
        <dbReference type="SAM" id="MobiDB-lite"/>
    </source>
</evidence>
<evidence type="ECO:0000259" key="17">
    <source>
        <dbReference type="PROSITE" id="PS50089"/>
    </source>
</evidence>
<name>A0A0D3HG88_9ORYZ</name>
<keyword evidence="14" id="KW-0479">Metal-binding</keyword>
<evidence type="ECO:0000256" key="2">
    <source>
        <dbReference type="ARBA" id="ARBA00004496"/>
    </source>
</evidence>
<evidence type="ECO:0000256" key="4">
    <source>
        <dbReference type="ARBA" id="ARBA00012483"/>
    </source>
</evidence>
<keyword evidence="6" id="KW-0853">WD repeat</keyword>
<keyword evidence="10" id="KW-0833">Ubl conjugation pathway</keyword>
<dbReference type="PROSITE" id="PS50089">
    <property type="entry name" value="ZF_RING_2"/>
    <property type="match status" value="1"/>
</dbReference>
<feature type="region of interest" description="Disordered" evidence="16">
    <location>
        <begin position="212"/>
        <end position="233"/>
    </location>
</feature>
<dbReference type="PaxDb" id="65489-OBART10G17540.1"/>
<evidence type="ECO:0000313" key="19">
    <source>
        <dbReference type="Proteomes" id="UP000026960"/>
    </source>
</evidence>
<dbReference type="GO" id="GO:0061630">
    <property type="term" value="F:ubiquitin protein ligase activity"/>
    <property type="evidence" value="ECO:0007669"/>
    <property type="project" value="UniProtKB-EC"/>
</dbReference>
<dbReference type="InterPro" id="IPR015943">
    <property type="entry name" value="WD40/YVTN_repeat-like_dom_sf"/>
</dbReference>
<organism evidence="18">
    <name type="scientific">Oryza barthii</name>
    <dbReference type="NCBI Taxonomy" id="65489"/>
    <lineage>
        <taxon>Eukaryota</taxon>
        <taxon>Viridiplantae</taxon>
        <taxon>Streptophyta</taxon>
        <taxon>Embryophyta</taxon>
        <taxon>Tracheophyta</taxon>
        <taxon>Spermatophyta</taxon>
        <taxon>Magnoliopsida</taxon>
        <taxon>Liliopsida</taxon>
        <taxon>Poales</taxon>
        <taxon>Poaceae</taxon>
        <taxon>BOP clade</taxon>
        <taxon>Oryzoideae</taxon>
        <taxon>Oryzeae</taxon>
        <taxon>Oryzinae</taxon>
        <taxon>Oryza</taxon>
    </lineage>
</organism>
<dbReference type="GO" id="GO:0005737">
    <property type="term" value="C:cytoplasm"/>
    <property type="evidence" value="ECO:0007669"/>
    <property type="project" value="UniProtKB-SubCell"/>
</dbReference>
<dbReference type="GO" id="GO:0016604">
    <property type="term" value="C:nuclear body"/>
    <property type="evidence" value="ECO:0007669"/>
    <property type="project" value="UniProtKB-SubCell"/>
</dbReference>
<dbReference type="SUPFAM" id="SSF57850">
    <property type="entry name" value="RING/U-box"/>
    <property type="match status" value="1"/>
</dbReference>
<accession>A0A0D3HG88</accession>
<dbReference type="InterPro" id="IPR056527">
    <property type="entry name" value="WD40_RFWD3"/>
</dbReference>
<evidence type="ECO:0000256" key="6">
    <source>
        <dbReference type="ARBA" id="ARBA00022574"/>
    </source>
</evidence>
<keyword evidence="11" id="KW-0234">DNA repair</keyword>
<dbReference type="GO" id="GO:0016567">
    <property type="term" value="P:protein ubiquitination"/>
    <property type="evidence" value="ECO:0007669"/>
    <property type="project" value="InterPro"/>
</dbReference>
<dbReference type="GO" id="GO:0036297">
    <property type="term" value="P:interstrand cross-link repair"/>
    <property type="evidence" value="ECO:0007669"/>
    <property type="project" value="InterPro"/>
</dbReference>
<evidence type="ECO:0000256" key="8">
    <source>
        <dbReference type="ARBA" id="ARBA00022737"/>
    </source>
</evidence>
<evidence type="ECO:0000256" key="11">
    <source>
        <dbReference type="ARBA" id="ARBA00023204"/>
    </source>
</evidence>
<protein>
    <recommendedName>
        <fullName evidence="4">RING-type E3 ubiquitin transferase</fullName>
        <ecNumber evidence="4">2.3.2.27</ecNumber>
    </recommendedName>
</protein>
<evidence type="ECO:0000256" key="3">
    <source>
        <dbReference type="ARBA" id="ARBA00004906"/>
    </source>
</evidence>
<evidence type="ECO:0000256" key="15">
    <source>
        <dbReference type="SAM" id="Coils"/>
    </source>
</evidence>
<dbReference type="EnsemblPlants" id="OBART10G17540.1">
    <property type="protein sequence ID" value="OBART10G17540.1"/>
    <property type="gene ID" value="OBART10G17540"/>
</dbReference>
<feature type="compositionally biased region" description="Polar residues" evidence="16">
    <location>
        <begin position="218"/>
        <end position="227"/>
    </location>
</feature>
<keyword evidence="12" id="KW-0539">Nucleus</keyword>
<comment type="pathway">
    <text evidence="3">Protein modification; protein ubiquitination.</text>
</comment>
<keyword evidence="14" id="KW-0863">Zinc-finger</keyword>
<evidence type="ECO:0000256" key="10">
    <source>
        <dbReference type="ARBA" id="ARBA00022786"/>
    </source>
</evidence>
<evidence type="ECO:0000313" key="18">
    <source>
        <dbReference type="EnsemblPlants" id="OBART10G17540.1"/>
    </source>
</evidence>
<dbReference type="AlphaFoldDB" id="A0A0D3HG88"/>
<evidence type="ECO:0000256" key="5">
    <source>
        <dbReference type="ARBA" id="ARBA00022490"/>
    </source>
</evidence>
<proteinExistence type="predicted"/>
<reference evidence="18" key="1">
    <citation type="journal article" date="2009" name="Rice">
        <title>De Novo Next Generation Sequencing of Plant Genomes.</title>
        <authorList>
            <person name="Rounsley S."/>
            <person name="Marri P.R."/>
            <person name="Yu Y."/>
            <person name="He R."/>
            <person name="Sisneros N."/>
            <person name="Goicoechea J.L."/>
            <person name="Lee S.J."/>
            <person name="Angelova A."/>
            <person name="Kudrna D."/>
            <person name="Luo M."/>
            <person name="Affourtit J."/>
            <person name="Desany B."/>
            <person name="Knight J."/>
            <person name="Niazi F."/>
            <person name="Egholm M."/>
            <person name="Wing R.A."/>
        </authorList>
    </citation>
    <scope>NUCLEOTIDE SEQUENCE [LARGE SCALE GENOMIC DNA]</scope>
    <source>
        <strain evidence="18">cv. IRGC 105608</strain>
    </source>
</reference>
<keyword evidence="14" id="KW-0862">Zinc</keyword>
<feature type="region of interest" description="Disordered" evidence="16">
    <location>
        <begin position="461"/>
        <end position="482"/>
    </location>
</feature>
<evidence type="ECO:0000256" key="9">
    <source>
        <dbReference type="ARBA" id="ARBA00022763"/>
    </source>
</evidence>
<feature type="compositionally biased region" description="Basic and acidic residues" evidence="16">
    <location>
        <begin position="68"/>
        <end position="82"/>
    </location>
</feature>
<evidence type="ECO:0000256" key="12">
    <source>
        <dbReference type="ARBA" id="ARBA00023242"/>
    </source>
</evidence>
<dbReference type="InterPro" id="IPR037381">
    <property type="entry name" value="RFWD3"/>
</dbReference>
<dbReference type="InterPro" id="IPR001841">
    <property type="entry name" value="Znf_RING"/>
</dbReference>
<dbReference type="HOGENOM" id="CLU_021009_0_2_1"/>
<dbReference type="InterPro" id="IPR036322">
    <property type="entry name" value="WD40_repeat_dom_sf"/>
</dbReference>
<evidence type="ECO:0000256" key="7">
    <source>
        <dbReference type="ARBA" id="ARBA00022679"/>
    </source>
</evidence>
<comment type="subcellular location">
    <subcellularLocation>
        <location evidence="2">Cytoplasm</location>
    </subcellularLocation>
    <subcellularLocation>
        <location evidence="13">Nucleus</location>
        <location evidence="13">Nuclear body</location>
    </subcellularLocation>
</comment>
<comment type="catalytic activity">
    <reaction evidence="1">
        <text>S-ubiquitinyl-[E2 ubiquitin-conjugating enzyme]-L-cysteine + [acceptor protein]-L-lysine = [E2 ubiquitin-conjugating enzyme]-L-cysteine + N(6)-ubiquitinyl-[acceptor protein]-L-lysine.</text>
        <dbReference type="EC" id="2.3.2.27"/>
    </reaction>
</comment>
<keyword evidence="19" id="KW-1185">Reference proteome</keyword>
<sequence length="590" mass="63748">MEEAGDEEGEQGLRLGGVGDGADGEEEVARGVVAPQVLELSSSSSGEEGGSWEEEESQGSVEVTRGGGGDREARVSESRDSAEVNGGEAESQSLPGCPICMNAWTADGAHRVSCIPCGHVYGRSCLERWLLQCRKKPATCPQCGRRFKLNNIINLYAPEISVPNNDLEKQVLSLREKNVSLEKQNQELVQEINEHKRQIILQQNFINESSLKRKKMADQSSHGTTDADSVASLTADDGHSSPCSFVLQNEFFLDGARVMGIDASSQIILTSGRAPGIGAEHVLTKLSMSRQGLQKIHLPSDTKAIRDICILLGGHVVFASLGKKLSLLSMTTDSVVLHYDLPAPGWSCSGDQNSPNHIYAGLQNGMLLTFDIRQTVAPLHSMMGLSTHPVHTIHSVVDGGGSRKVISASSIGPCIWDVDGSRNRPDLLNGMENHGVCISLACNPPSSDLLVASFRPKVELSDDGTSQAGKSQSPTPSASGKLGCHALIRRTSNTSFARDQICRGNVSGLRMSKSAIIPCTGRSNQQHLFAYGDESLRGVRTWRLPSLQTFADLRPHRQPILDLRFAESSSTGERYLGCLSEDRLQVFRVR</sequence>
<evidence type="ECO:0000256" key="13">
    <source>
        <dbReference type="ARBA" id="ARBA00034306"/>
    </source>
</evidence>
<dbReference type="eggNOG" id="KOG1645">
    <property type="taxonomic scope" value="Eukaryota"/>
</dbReference>